<evidence type="ECO:0000256" key="1">
    <source>
        <dbReference type="SAM" id="MobiDB-lite"/>
    </source>
</evidence>
<evidence type="ECO:0008006" key="4">
    <source>
        <dbReference type="Google" id="ProtNLM"/>
    </source>
</evidence>
<evidence type="ECO:0000313" key="3">
    <source>
        <dbReference type="Proteomes" id="UP001499863"/>
    </source>
</evidence>
<feature type="compositionally biased region" description="Low complexity" evidence="1">
    <location>
        <begin position="46"/>
        <end position="55"/>
    </location>
</feature>
<evidence type="ECO:0000313" key="2">
    <source>
        <dbReference type="EMBL" id="GAA1410425.1"/>
    </source>
</evidence>
<dbReference type="RefSeq" id="WP_344343512.1">
    <property type="nucleotide sequence ID" value="NZ_BAAAKJ010000387.1"/>
</dbReference>
<proteinExistence type="predicted"/>
<dbReference type="EMBL" id="BAAAKJ010000387">
    <property type="protein sequence ID" value="GAA1410425.1"/>
    <property type="molecule type" value="Genomic_DNA"/>
</dbReference>
<organism evidence="2 3">
    <name type="scientific">Kitasatospora putterlickiae</name>
    <dbReference type="NCBI Taxonomy" id="221725"/>
    <lineage>
        <taxon>Bacteria</taxon>
        <taxon>Bacillati</taxon>
        <taxon>Actinomycetota</taxon>
        <taxon>Actinomycetes</taxon>
        <taxon>Kitasatosporales</taxon>
        <taxon>Streptomycetaceae</taxon>
        <taxon>Kitasatospora</taxon>
    </lineage>
</organism>
<name>A0ABN1YFN8_9ACTN</name>
<comment type="caution">
    <text evidence="2">The sequence shown here is derived from an EMBL/GenBank/DDBJ whole genome shotgun (WGS) entry which is preliminary data.</text>
</comment>
<sequence length="103" mass="10885">MATERKKLLLRLDPSVHDALARWASDDLRSTNAQIEFLLRRALADAGRMPGGAARIPRRGRPPRQGPGPDPSPESDPGPAPDPDPDSGTSAEEPSERGGAGQA</sequence>
<dbReference type="SUPFAM" id="SSF47598">
    <property type="entry name" value="Ribbon-helix-helix"/>
    <property type="match status" value="1"/>
</dbReference>
<dbReference type="Proteomes" id="UP001499863">
    <property type="component" value="Unassembled WGS sequence"/>
</dbReference>
<protein>
    <recommendedName>
        <fullName evidence="4">Toxin-antitoxin system HicB family antitoxin</fullName>
    </recommendedName>
</protein>
<feature type="region of interest" description="Disordered" evidence="1">
    <location>
        <begin position="44"/>
        <end position="103"/>
    </location>
</feature>
<keyword evidence="3" id="KW-1185">Reference proteome</keyword>
<gene>
    <name evidence="2" type="ORF">GCM10009639_61430</name>
</gene>
<dbReference type="InterPro" id="IPR010985">
    <property type="entry name" value="Ribbon_hlx_hlx"/>
</dbReference>
<dbReference type="Gene3D" id="1.10.1220.10">
    <property type="entry name" value="Met repressor-like"/>
    <property type="match status" value="1"/>
</dbReference>
<accession>A0ABN1YFN8</accession>
<feature type="compositionally biased region" description="Pro residues" evidence="1">
    <location>
        <begin position="64"/>
        <end position="82"/>
    </location>
</feature>
<reference evidence="2 3" key="1">
    <citation type="journal article" date="2019" name="Int. J. Syst. Evol. Microbiol.">
        <title>The Global Catalogue of Microorganisms (GCM) 10K type strain sequencing project: providing services to taxonomists for standard genome sequencing and annotation.</title>
        <authorList>
            <consortium name="The Broad Institute Genomics Platform"/>
            <consortium name="The Broad Institute Genome Sequencing Center for Infectious Disease"/>
            <person name="Wu L."/>
            <person name="Ma J."/>
        </authorList>
    </citation>
    <scope>NUCLEOTIDE SEQUENCE [LARGE SCALE GENOMIC DNA]</scope>
    <source>
        <strain evidence="2 3">JCM 12393</strain>
    </source>
</reference>
<dbReference type="InterPro" id="IPR013321">
    <property type="entry name" value="Arc_rbn_hlx_hlx"/>
</dbReference>